<sequence>MLHLPFSLLSQILPTIAHHVSASHNVLWHARLRHVNMDAATSYISLAWVLDSGLHTRNFPAAGLLALPYDGGIFSMSTELAISASLSHDLVLGLDWYSSVCAAAPQILGLLTLAALDLHLPLSTAVSGSVSVMPDAIAAPASHSPTPSTRGVDDVSTPRTRRVNTRTRDVLDNNDFITHENETVTSSFHDPFVMLSNSDKTLVICYHVNEKCVPAAELRKLVAHHQVNIYKIAETLRFEFIGRKYARSAGLYTAGGSSFFSSTARVFPRPCNWSPIPRKRPRLPLATDSTLSEFPIILTRQQKDDIVTEFRVQLRLARGIIQGHGGGGQGAHREKHRRLSHCFRMAETIPYASSVFGCIWVLSQFQEYQLEARAGDCHWIGTWVLWTSELAALKNTDWRPNFWFLRAITFFQMLREVGVKPMIAAPQRNSDD</sequence>
<protein>
    <submittedName>
        <fullName evidence="3">Uncharacterized protein</fullName>
    </submittedName>
</protein>
<evidence type="ECO:0000313" key="3">
    <source>
        <dbReference type="EMBL" id="KAJ7618000.1"/>
    </source>
</evidence>
<dbReference type="AlphaFoldDB" id="A0AAD7FDR9"/>
<dbReference type="EMBL" id="JARKIF010000020">
    <property type="protein sequence ID" value="KAJ7618000.1"/>
    <property type="molecule type" value="Genomic_DNA"/>
</dbReference>
<evidence type="ECO:0000256" key="1">
    <source>
        <dbReference type="SAM" id="MobiDB-lite"/>
    </source>
</evidence>
<organism evidence="3 4">
    <name type="scientific">Roridomyces roridus</name>
    <dbReference type="NCBI Taxonomy" id="1738132"/>
    <lineage>
        <taxon>Eukaryota</taxon>
        <taxon>Fungi</taxon>
        <taxon>Dikarya</taxon>
        <taxon>Basidiomycota</taxon>
        <taxon>Agaricomycotina</taxon>
        <taxon>Agaricomycetes</taxon>
        <taxon>Agaricomycetidae</taxon>
        <taxon>Agaricales</taxon>
        <taxon>Marasmiineae</taxon>
        <taxon>Mycenaceae</taxon>
        <taxon>Roridomyces</taxon>
    </lineage>
</organism>
<accession>A0AAD7FDR9</accession>
<proteinExistence type="predicted"/>
<feature type="chain" id="PRO_5042137531" evidence="2">
    <location>
        <begin position="23"/>
        <end position="432"/>
    </location>
</feature>
<name>A0AAD7FDR9_9AGAR</name>
<keyword evidence="4" id="KW-1185">Reference proteome</keyword>
<feature type="signal peptide" evidence="2">
    <location>
        <begin position="1"/>
        <end position="22"/>
    </location>
</feature>
<keyword evidence="2" id="KW-0732">Signal</keyword>
<feature type="region of interest" description="Disordered" evidence="1">
    <location>
        <begin position="138"/>
        <end position="162"/>
    </location>
</feature>
<evidence type="ECO:0000256" key="2">
    <source>
        <dbReference type="SAM" id="SignalP"/>
    </source>
</evidence>
<evidence type="ECO:0000313" key="4">
    <source>
        <dbReference type="Proteomes" id="UP001221142"/>
    </source>
</evidence>
<gene>
    <name evidence="3" type="ORF">FB45DRAFT_1103345</name>
</gene>
<dbReference type="Proteomes" id="UP001221142">
    <property type="component" value="Unassembled WGS sequence"/>
</dbReference>
<reference evidence="3" key="1">
    <citation type="submission" date="2023-03" db="EMBL/GenBank/DDBJ databases">
        <title>Massive genome expansion in bonnet fungi (Mycena s.s.) driven by repeated elements and novel gene families across ecological guilds.</title>
        <authorList>
            <consortium name="Lawrence Berkeley National Laboratory"/>
            <person name="Harder C.B."/>
            <person name="Miyauchi S."/>
            <person name="Viragh M."/>
            <person name="Kuo A."/>
            <person name="Thoen E."/>
            <person name="Andreopoulos B."/>
            <person name="Lu D."/>
            <person name="Skrede I."/>
            <person name="Drula E."/>
            <person name="Henrissat B."/>
            <person name="Morin E."/>
            <person name="Kohler A."/>
            <person name="Barry K."/>
            <person name="LaButti K."/>
            <person name="Morin E."/>
            <person name="Salamov A."/>
            <person name="Lipzen A."/>
            <person name="Mereny Z."/>
            <person name="Hegedus B."/>
            <person name="Baldrian P."/>
            <person name="Stursova M."/>
            <person name="Weitz H."/>
            <person name="Taylor A."/>
            <person name="Grigoriev I.V."/>
            <person name="Nagy L.G."/>
            <person name="Martin F."/>
            <person name="Kauserud H."/>
        </authorList>
    </citation>
    <scope>NUCLEOTIDE SEQUENCE</scope>
    <source>
        <strain evidence="3">9284</strain>
    </source>
</reference>
<comment type="caution">
    <text evidence="3">The sequence shown here is derived from an EMBL/GenBank/DDBJ whole genome shotgun (WGS) entry which is preliminary data.</text>
</comment>